<evidence type="ECO:0000313" key="2">
    <source>
        <dbReference type="Proteomes" id="UP001318860"/>
    </source>
</evidence>
<dbReference type="Proteomes" id="UP001318860">
    <property type="component" value="Unassembled WGS sequence"/>
</dbReference>
<name>A0ABR0VFN5_REHGL</name>
<organism evidence="1 2">
    <name type="scientific">Rehmannia glutinosa</name>
    <name type="common">Chinese foxglove</name>
    <dbReference type="NCBI Taxonomy" id="99300"/>
    <lineage>
        <taxon>Eukaryota</taxon>
        <taxon>Viridiplantae</taxon>
        <taxon>Streptophyta</taxon>
        <taxon>Embryophyta</taxon>
        <taxon>Tracheophyta</taxon>
        <taxon>Spermatophyta</taxon>
        <taxon>Magnoliopsida</taxon>
        <taxon>eudicotyledons</taxon>
        <taxon>Gunneridae</taxon>
        <taxon>Pentapetalae</taxon>
        <taxon>asterids</taxon>
        <taxon>lamiids</taxon>
        <taxon>Lamiales</taxon>
        <taxon>Orobanchaceae</taxon>
        <taxon>Rehmannieae</taxon>
        <taxon>Rehmannia</taxon>
    </lineage>
</organism>
<keyword evidence="2" id="KW-1185">Reference proteome</keyword>
<accession>A0ABR0VFN5</accession>
<reference evidence="1 2" key="1">
    <citation type="journal article" date="2021" name="Comput. Struct. Biotechnol. J.">
        <title>De novo genome assembly of the potent medicinal plant Rehmannia glutinosa using nanopore technology.</title>
        <authorList>
            <person name="Ma L."/>
            <person name="Dong C."/>
            <person name="Song C."/>
            <person name="Wang X."/>
            <person name="Zheng X."/>
            <person name="Niu Y."/>
            <person name="Chen S."/>
            <person name="Feng W."/>
        </authorList>
    </citation>
    <scope>NUCLEOTIDE SEQUENCE [LARGE SCALE GENOMIC DNA]</scope>
    <source>
        <strain evidence="1">DH-2019</strain>
    </source>
</reference>
<sequence length="188" mass="21691">MTWDLEIRHCEGRELCYNRGCNPKVFGISVCKTSPSTPGNHKIFFPDYQSSKKLNYQYWRLQVLSTVRAHGFENFLFGTESAPIMYSEMTNLLWVMALPCLFHILVLHLSHHMLQINHCCSKISSMFPLTLRIWSVSEGVLSQGLYQLDLTSLLKTHPALRFIGSPILRNFKKFWGVLECIASRSFNS</sequence>
<comment type="caution">
    <text evidence="1">The sequence shown here is derived from an EMBL/GenBank/DDBJ whole genome shotgun (WGS) entry which is preliminary data.</text>
</comment>
<gene>
    <name evidence="1" type="ORF">DH2020_032273</name>
</gene>
<dbReference type="EMBL" id="JABTTQ020001189">
    <property type="protein sequence ID" value="KAK6133982.1"/>
    <property type="molecule type" value="Genomic_DNA"/>
</dbReference>
<proteinExistence type="predicted"/>
<evidence type="ECO:0000313" key="1">
    <source>
        <dbReference type="EMBL" id="KAK6133982.1"/>
    </source>
</evidence>
<protein>
    <submittedName>
        <fullName evidence="1">Uncharacterized protein</fullName>
    </submittedName>
</protein>